<keyword evidence="1 2" id="KW-0238">DNA-binding</keyword>
<dbReference type="AlphaFoldDB" id="A0AB37ZAC0"/>
<dbReference type="PRINTS" id="PR00455">
    <property type="entry name" value="HTHTETR"/>
</dbReference>
<dbReference type="PROSITE" id="PS50977">
    <property type="entry name" value="HTH_TETR_2"/>
    <property type="match status" value="1"/>
</dbReference>
<dbReference type="GO" id="GO:0003677">
    <property type="term" value="F:DNA binding"/>
    <property type="evidence" value="ECO:0007669"/>
    <property type="project" value="UniProtKB-UniRule"/>
</dbReference>
<evidence type="ECO:0000256" key="2">
    <source>
        <dbReference type="PROSITE-ProRule" id="PRU00335"/>
    </source>
</evidence>
<evidence type="ECO:0000313" key="5">
    <source>
        <dbReference type="Proteomes" id="UP000242418"/>
    </source>
</evidence>
<evidence type="ECO:0000313" key="4">
    <source>
        <dbReference type="EMBL" id="SCW70420.1"/>
    </source>
</evidence>
<dbReference type="Proteomes" id="UP000242418">
    <property type="component" value="Unassembled WGS sequence"/>
</dbReference>
<dbReference type="Pfam" id="PF00440">
    <property type="entry name" value="TetR_N"/>
    <property type="match status" value="1"/>
</dbReference>
<dbReference type="InterPro" id="IPR001647">
    <property type="entry name" value="HTH_TetR"/>
</dbReference>
<dbReference type="SUPFAM" id="SSF46689">
    <property type="entry name" value="Homeodomain-like"/>
    <property type="match status" value="1"/>
</dbReference>
<proteinExistence type="predicted"/>
<name>A0AB37ZAC0_9PSED</name>
<gene>
    <name evidence="4" type="ORF">SAMN05216370_2964</name>
</gene>
<comment type="caution">
    <text evidence="4">The sequence shown here is derived from an EMBL/GenBank/DDBJ whole genome shotgun (WGS) entry which is preliminary data.</text>
</comment>
<feature type="domain" description="HTH tetR-type" evidence="3">
    <location>
        <begin position="14"/>
        <end position="74"/>
    </location>
</feature>
<dbReference type="InterPro" id="IPR009057">
    <property type="entry name" value="Homeodomain-like_sf"/>
</dbReference>
<organism evidence="4 5">
    <name type="scientific">Pseudomonas peli</name>
    <dbReference type="NCBI Taxonomy" id="592361"/>
    <lineage>
        <taxon>Bacteria</taxon>
        <taxon>Pseudomonadati</taxon>
        <taxon>Pseudomonadota</taxon>
        <taxon>Gammaproteobacteria</taxon>
        <taxon>Pseudomonadales</taxon>
        <taxon>Pseudomonadaceae</taxon>
        <taxon>Pseudomonas</taxon>
    </lineage>
</organism>
<reference evidence="4 5" key="1">
    <citation type="submission" date="2016-10" db="EMBL/GenBank/DDBJ databases">
        <authorList>
            <person name="Varghese N."/>
            <person name="Submissions S."/>
        </authorList>
    </citation>
    <scope>NUCLEOTIDE SEQUENCE [LARGE SCALE GENOMIC DNA]</scope>
    <source>
        <strain evidence="4 5">DSM 17833</strain>
    </source>
</reference>
<evidence type="ECO:0000256" key="1">
    <source>
        <dbReference type="ARBA" id="ARBA00023125"/>
    </source>
</evidence>
<protein>
    <submittedName>
        <fullName evidence="4">Transcriptional regulator, TetR family</fullName>
    </submittedName>
</protein>
<evidence type="ECO:0000259" key="3">
    <source>
        <dbReference type="PROSITE" id="PS50977"/>
    </source>
</evidence>
<dbReference type="EMBL" id="FMTL01000002">
    <property type="protein sequence ID" value="SCW70420.1"/>
    <property type="molecule type" value="Genomic_DNA"/>
</dbReference>
<dbReference type="Gene3D" id="1.10.357.10">
    <property type="entry name" value="Tetracycline Repressor, domain 2"/>
    <property type="match status" value="1"/>
</dbReference>
<sequence>MIKKTRARSETAQLAVRSLILNTARKLFQANDVDLISLRSIAREVDMAPGALYTYFPSKISLMRAVWAEDLARLNIELSGYPKESTLLDFSCFFVDYWLENASAFKALFLVTDEPDNEGGMFIESPEVIDLLRIIKHRVVSKMSNEMHSDAQETEFRAFLASLHGVISIAILVPELGWNNTRQILESQVSAFLVKWSRNAST</sequence>
<keyword evidence="5" id="KW-1185">Reference proteome</keyword>
<feature type="DNA-binding region" description="H-T-H motif" evidence="2">
    <location>
        <begin position="37"/>
        <end position="56"/>
    </location>
</feature>
<accession>A0AB37ZAC0</accession>